<dbReference type="EMBL" id="CP003620">
    <property type="protein sequence ID" value="AFZ13389.1"/>
    <property type="molecule type" value="Genomic_DNA"/>
</dbReference>
<reference evidence="9 10" key="1">
    <citation type="submission" date="2012-06" db="EMBL/GenBank/DDBJ databases">
        <title>Finished chromosome of genome of Crinalium epipsammum PCC 9333.</title>
        <authorList>
            <consortium name="US DOE Joint Genome Institute"/>
            <person name="Gugger M."/>
            <person name="Coursin T."/>
            <person name="Rippka R."/>
            <person name="Tandeau De Marsac N."/>
            <person name="Huntemann M."/>
            <person name="Wei C.-L."/>
            <person name="Han J."/>
            <person name="Detter J.C."/>
            <person name="Han C."/>
            <person name="Tapia R."/>
            <person name="Davenport K."/>
            <person name="Daligault H."/>
            <person name="Erkkila T."/>
            <person name="Gu W."/>
            <person name="Munk A.C.C."/>
            <person name="Teshima H."/>
            <person name="Xu Y."/>
            <person name="Chain P."/>
            <person name="Chen A."/>
            <person name="Krypides N."/>
            <person name="Mavromatis K."/>
            <person name="Markowitz V."/>
            <person name="Szeto E."/>
            <person name="Ivanova N."/>
            <person name="Mikhailova N."/>
            <person name="Ovchinnikova G."/>
            <person name="Pagani I."/>
            <person name="Pati A."/>
            <person name="Goodwin L."/>
            <person name="Peters L."/>
            <person name="Pitluck S."/>
            <person name="Woyke T."/>
            <person name="Kerfeld C."/>
        </authorList>
    </citation>
    <scope>NUCLEOTIDE SEQUENCE [LARGE SCALE GENOMIC DNA]</scope>
    <source>
        <strain evidence="9 10">PCC 9333</strain>
    </source>
</reference>
<dbReference type="InterPro" id="IPR034746">
    <property type="entry name" value="POTRA"/>
</dbReference>
<dbReference type="Gene3D" id="2.40.160.50">
    <property type="entry name" value="membrane protein fhac: a member of the omp85/tpsb transporter family"/>
    <property type="match status" value="1"/>
</dbReference>
<dbReference type="InterPro" id="IPR010827">
    <property type="entry name" value="BamA/TamA_POTRA"/>
</dbReference>
<dbReference type="Proteomes" id="UP000010472">
    <property type="component" value="Chromosome"/>
</dbReference>
<evidence type="ECO:0000256" key="3">
    <source>
        <dbReference type="ARBA" id="ARBA00022729"/>
    </source>
</evidence>
<organism evidence="9 10">
    <name type="scientific">Crinalium epipsammum PCC 9333</name>
    <dbReference type="NCBI Taxonomy" id="1173022"/>
    <lineage>
        <taxon>Bacteria</taxon>
        <taxon>Bacillati</taxon>
        <taxon>Cyanobacteriota</taxon>
        <taxon>Cyanophyceae</taxon>
        <taxon>Gomontiellales</taxon>
        <taxon>Gomontiellaceae</taxon>
        <taxon>Crinalium</taxon>
    </lineage>
</organism>
<evidence type="ECO:0000256" key="1">
    <source>
        <dbReference type="ARBA" id="ARBA00004370"/>
    </source>
</evidence>
<dbReference type="InterPro" id="IPR000184">
    <property type="entry name" value="Bac_surfAg_D15"/>
</dbReference>
<dbReference type="Pfam" id="PF07244">
    <property type="entry name" value="POTRA"/>
    <property type="match status" value="1"/>
</dbReference>
<name>K9W0R9_9CYAN</name>
<evidence type="ECO:0000313" key="10">
    <source>
        <dbReference type="Proteomes" id="UP000010472"/>
    </source>
</evidence>
<dbReference type="STRING" id="1173022.Cri9333_2523"/>
<dbReference type="GO" id="GO:0019867">
    <property type="term" value="C:outer membrane"/>
    <property type="evidence" value="ECO:0007669"/>
    <property type="project" value="InterPro"/>
</dbReference>
<keyword evidence="3 7" id="KW-0732">Signal</keyword>
<keyword evidence="2" id="KW-0812">Transmembrane</keyword>
<evidence type="ECO:0000313" key="9">
    <source>
        <dbReference type="EMBL" id="AFZ13389.1"/>
    </source>
</evidence>
<keyword evidence="4" id="KW-0472">Membrane</keyword>
<keyword evidence="5" id="KW-0998">Cell outer membrane</keyword>
<dbReference type="eggNOG" id="COG4775">
    <property type="taxonomic scope" value="Bacteria"/>
</dbReference>
<dbReference type="InterPro" id="IPR039910">
    <property type="entry name" value="D15-like"/>
</dbReference>
<dbReference type="PROSITE" id="PS51779">
    <property type="entry name" value="POTRA"/>
    <property type="match status" value="1"/>
</dbReference>
<dbReference type="RefSeq" id="WP_015203503.1">
    <property type="nucleotide sequence ID" value="NC_019753.1"/>
</dbReference>
<feature type="compositionally biased region" description="Low complexity" evidence="6">
    <location>
        <begin position="87"/>
        <end position="96"/>
    </location>
</feature>
<dbReference type="PATRIC" id="fig|1173022.3.peg.2729"/>
<feature type="chain" id="PRO_5003937758" evidence="7">
    <location>
        <begin position="26"/>
        <end position="669"/>
    </location>
</feature>
<evidence type="ECO:0000256" key="5">
    <source>
        <dbReference type="ARBA" id="ARBA00023237"/>
    </source>
</evidence>
<dbReference type="HOGENOM" id="CLU_007664_2_0_3"/>
<accession>K9W0R9</accession>
<dbReference type="KEGG" id="cep:Cri9333_2523"/>
<dbReference type="Pfam" id="PF01103">
    <property type="entry name" value="Omp85"/>
    <property type="match status" value="1"/>
</dbReference>
<feature type="domain" description="POTRA" evidence="8">
    <location>
        <begin position="173"/>
        <end position="247"/>
    </location>
</feature>
<comment type="subcellular location">
    <subcellularLocation>
        <location evidence="1">Membrane</location>
    </subcellularLocation>
</comment>
<gene>
    <name evidence="9" type="ORF">Cri9333_2523</name>
</gene>
<dbReference type="InterPro" id="IPR013686">
    <property type="entry name" value="Polypept-transport_assoc_ShlB"/>
</dbReference>
<dbReference type="PANTHER" id="PTHR12815">
    <property type="entry name" value="SORTING AND ASSEMBLY MACHINERY SAMM50 PROTEIN FAMILY MEMBER"/>
    <property type="match status" value="1"/>
</dbReference>
<dbReference type="Gene3D" id="3.10.20.310">
    <property type="entry name" value="membrane protein fhac"/>
    <property type="match status" value="3"/>
</dbReference>
<dbReference type="Pfam" id="PF08479">
    <property type="entry name" value="POTRA_2"/>
    <property type="match status" value="1"/>
</dbReference>
<sequence>MRFPVVAIYTLVALTTCGLPLQAFAQSNTKQKPASDYVVPVDETTAPVNAVSNSPSVVVPAAATPTSSSTLVQAQTPAKLTPPPVNVPTTSTKPNTQKDVQVTATDVQVVGAGDELQQFIKNTITTKIGSATSKSQIDRDVAVLLATGSFTDVRATTQTTPTGIKVVYQVQPIVVRSLQLSGAKVLTPAIANDLFKAQLGTTINPALIRQSIEQLQQWYAKNGYVLAQVATVRPSNQGVILIEVAEGVVGDVNFRFLDKDSKPIAGRTKQDFLTNKLQVKPGEVFQVNAARTDLQSLYKLGLFEKVDIALTGDATKANVTYDLTEIPARSINAGGGYNSDNGLVGTISYKDRNFSGINQQLGVSVQAGTRDLQFDTSFSNPFNPSDPNKLGYTINAFRRRGFSQTFDEDIKLPNGDSVRQGQFGGGITFSKPIDQWQASLGLNYTRTSIRDRSGNISPVDAKGNQLTFSNTGMDDLVTLSAGVVRDERNNPISPTQGSVFSLTTQQSIPVGNGNILMNRIEGNYSQYIPAGLINAGTDKQDVLAFNIQGGTTIGDLPPYQAFNIGGINSVRGYQNGDVASGRSFVLASAEYRFPVFSVIGGVLFADYGTDLGSSDTVPGQPGVDRGKPGNGFGYGAGMRVNSPIGLIRADFGITDQGQSKIQFGIGQRF</sequence>
<evidence type="ECO:0000256" key="7">
    <source>
        <dbReference type="SAM" id="SignalP"/>
    </source>
</evidence>
<proteinExistence type="predicted"/>
<feature type="signal peptide" evidence="7">
    <location>
        <begin position="1"/>
        <end position="25"/>
    </location>
</feature>
<evidence type="ECO:0000259" key="8">
    <source>
        <dbReference type="PROSITE" id="PS51779"/>
    </source>
</evidence>
<evidence type="ECO:0000256" key="4">
    <source>
        <dbReference type="ARBA" id="ARBA00023136"/>
    </source>
</evidence>
<feature type="region of interest" description="Disordered" evidence="6">
    <location>
        <begin position="70"/>
        <end position="96"/>
    </location>
</feature>
<evidence type="ECO:0000256" key="6">
    <source>
        <dbReference type="SAM" id="MobiDB-lite"/>
    </source>
</evidence>
<dbReference type="PANTHER" id="PTHR12815:SF47">
    <property type="entry name" value="TRANSLOCATION AND ASSEMBLY MODULE SUBUNIT TAMA"/>
    <property type="match status" value="1"/>
</dbReference>
<keyword evidence="10" id="KW-1185">Reference proteome</keyword>
<dbReference type="OrthoDB" id="9776356at2"/>
<dbReference type="AlphaFoldDB" id="K9W0R9"/>
<evidence type="ECO:0000256" key="2">
    <source>
        <dbReference type="ARBA" id="ARBA00022692"/>
    </source>
</evidence>
<protein>
    <submittedName>
        <fullName evidence="9">Surface antigen (D15)</fullName>
    </submittedName>
</protein>